<evidence type="ECO:0000256" key="1">
    <source>
        <dbReference type="SAM" id="MobiDB-lite"/>
    </source>
</evidence>
<gene>
    <name evidence="2" type="ORF">FHS94_003832</name>
</gene>
<reference evidence="2 3" key="1">
    <citation type="submission" date="2020-08" db="EMBL/GenBank/DDBJ databases">
        <title>Genomic Encyclopedia of Type Strains, Phase IV (KMG-IV): sequencing the most valuable type-strain genomes for metagenomic binning, comparative biology and taxonomic classification.</title>
        <authorList>
            <person name="Goeker M."/>
        </authorList>
    </citation>
    <scope>NUCLEOTIDE SEQUENCE [LARGE SCALE GENOMIC DNA]</scope>
    <source>
        <strain evidence="2 3">DSM 100044</strain>
    </source>
</reference>
<feature type="region of interest" description="Disordered" evidence="1">
    <location>
        <begin position="74"/>
        <end position="101"/>
    </location>
</feature>
<dbReference type="AlphaFoldDB" id="A0A7W9EW62"/>
<proteinExistence type="predicted"/>
<sequence>MSKLSCSPLASGSASGPIIWGVSDGRAVGACGRRACRPRSGRRSAARRSASTNLAGARLRASAIQCGIRSYRALRSGPTPRARPRAPQHGHRPHQGCARRGNAHHRTRPVCQNHHGLRKCQHVPRAMVTPFQVSGHRKQPRWTWQRPQMSDLPACCWAAYLRPIADLKIRLVSAEGATDATNRLRSGHSGSLTHPRRA</sequence>
<name>A0A7W9EW62_9SPHN</name>
<protein>
    <submittedName>
        <fullName evidence="2">Uncharacterized protein</fullName>
    </submittedName>
</protein>
<dbReference type="EMBL" id="JACIJK010000019">
    <property type="protein sequence ID" value="MBB5716960.1"/>
    <property type="molecule type" value="Genomic_DNA"/>
</dbReference>
<keyword evidence="3" id="KW-1185">Reference proteome</keyword>
<evidence type="ECO:0000313" key="3">
    <source>
        <dbReference type="Proteomes" id="UP000546200"/>
    </source>
</evidence>
<dbReference type="Proteomes" id="UP000546200">
    <property type="component" value="Unassembled WGS sequence"/>
</dbReference>
<comment type="caution">
    <text evidence="2">The sequence shown here is derived from an EMBL/GenBank/DDBJ whole genome shotgun (WGS) entry which is preliminary data.</text>
</comment>
<accession>A0A7W9EW62</accession>
<feature type="compositionally biased region" description="Basic residues" evidence="1">
    <location>
        <begin position="82"/>
        <end position="94"/>
    </location>
</feature>
<evidence type="ECO:0000313" key="2">
    <source>
        <dbReference type="EMBL" id="MBB5716960.1"/>
    </source>
</evidence>
<organism evidence="2 3">
    <name type="scientific">Sphingomonas aerophila</name>
    <dbReference type="NCBI Taxonomy" id="1344948"/>
    <lineage>
        <taxon>Bacteria</taxon>
        <taxon>Pseudomonadati</taxon>
        <taxon>Pseudomonadota</taxon>
        <taxon>Alphaproteobacteria</taxon>
        <taxon>Sphingomonadales</taxon>
        <taxon>Sphingomonadaceae</taxon>
        <taxon>Sphingomonas</taxon>
    </lineage>
</organism>